<dbReference type="InterPro" id="IPR001283">
    <property type="entry name" value="CRISP-related"/>
</dbReference>
<dbReference type="PANTHER" id="PTHR10334">
    <property type="entry name" value="CYSTEINE-RICH SECRETORY PROTEIN-RELATED"/>
    <property type="match status" value="1"/>
</dbReference>
<dbReference type="CDD" id="cd05381">
    <property type="entry name" value="CAP_PR-1"/>
    <property type="match status" value="1"/>
</dbReference>
<dbReference type="SMART" id="SM00198">
    <property type="entry name" value="SCP"/>
    <property type="match status" value="1"/>
</dbReference>
<dbReference type="PRINTS" id="PR00838">
    <property type="entry name" value="V5ALLERGEN"/>
</dbReference>
<evidence type="ECO:0000256" key="1">
    <source>
        <dbReference type="ARBA" id="ARBA00003143"/>
    </source>
</evidence>
<dbReference type="AlphaFoldDB" id="A0A2P5FXD8"/>
<comment type="function">
    <text evidence="1">Probably involved in the defense reaction of plants against pathogens.</text>
</comment>
<dbReference type="InterPro" id="IPR014044">
    <property type="entry name" value="CAP_dom"/>
</dbReference>
<gene>
    <name evidence="6" type="ORF">TorRG33x02_014420</name>
</gene>
<feature type="compositionally biased region" description="Low complexity" evidence="3">
    <location>
        <begin position="203"/>
        <end position="219"/>
    </location>
</feature>
<dbReference type="InParanoid" id="A0A2P5FXD8"/>
<dbReference type="OrthoDB" id="337038at2759"/>
<keyword evidence="4" id="KW-1133">Transmembrane helix</keyword>
<dbReference type="STRING" id="63057.A0A2P5FXD8"/>
<keyword evidence="4" id="KW-0472">Membrane</keyword>
<accession>A0A2P5FXD8</accession>
<keyword evidence="2" id="KW-0568">Pathogenesis-related protein</keyword>
<keyword evidence="2" id="KW-0611">Plant defense</keyword>
<dbReference type="GO" id="GO:0005576">
    <property type="term" value="C:extracellular region"/>
    <property type="evidence" value="ECO:0007669"/>
    <property type="project" value="InterPro"/>
</dbReference>
<protein>
    <submittedName>
        <fullName evidence="6">Ves allergen</fullName>
    </submittedName>
</protein>
<keyword evidence="7" id="KW-1185">Reference proteome</keyword>
<reference evidence="7" key="1">
    <citation type="submission" date="2016-06" db="EMBL/GenBank/DDBJ databases">
        <title>Parallel loss of symbiosis genes in relatives of nitrogen-fixing non-legume Parasponia.</title>
        <authorList>
            <person name="Van Velzen R."/>
            <person name="Holmer R."/>
            <person name="Bu F."/>
            <person name="Rutten L."/>
            <person name="Van Zeijl A."/>
            <person name="Liu W."/>
            <person name="Santuari L."/>
            <person name="Cao Q."/>
            <person name="Sharma T."/>
            <person name="Shen D."/>
            <person name="Roswanjaya Y."/>
            <person name="Wardhani T."/>
            <person name="Kalhor M.S."/>
            <person name="Jansen J."/>
            <person name="Van den Hoogen J."/>
            <person name="Gungor B."/>
            <person name="Hartog M."/>
            <person name="Hontelez J."/>
            <person name="Verver J."/>
            <person name="Yang W.-C."/>
            <person name="Schijlen E."/>
            <person name="Repin R."/>
            <person name="Schilthuizen M."/>
            <person name="Schranz E."/>
            <person name="Heidstra R."/>
            <person name="Miyata K."/>
            <person name="Fedorova E."/>
            <person name="Kohlen W."/>
            <person name="Bisseling T."/>
            <person name="Smit S."/>
            <person name="Geurts R."/>
        </authorList>
    </citation>
    <scope>NUCLEOTIDE SEQUENCE [LARGE SCALE GENOMIC DNA]</scope>
    <source>
        <strain evidence="7">cv. RG33-2</strain>
    </source>
</reference>
<evidence type="ECO:0000313" key="6">
    <source>
        <dbReference type="EMBL" id="POO02458.1"/>
    </source>
</evidence>
<dbReference type="InterPro" id="IPR018244">
    <property type="entry name" value="Allrgn_V5/Tpx1_CS"/>
</dbReference>
<dbReference type="PRINTS" id="PR00837">
    <property type="entry name" value="V5TPXLIKE"/>
</dbReference>
<feature type="region of interest" description="Disordered" evidence="3">
    <location>
        <begin position="203"/>
        <end position="229"/>
    </location>
</feature>
<proteinExistence type="predicted"/>
<dbReference type="Pfam" id="PF00188">
    <property type="entry name" value="CAP"/>
    <property type="match status" value="1"/>
</dbReference>
<organism evidence="6 7">
    <name type="scientific">Trema orientale</name>
    <name type="common">Charcoal tree</name>
    <name type="synonym">Celtis orientalis</name>
    <dbReference type="NCBI Taxonomy" id="63057"/>
    <lineage>
        <taxon>Eukaryota</taxon>
        <taxon>Viridiplantae</taxon>
        <taxon>Streptophyta</taxon>
        <taxon>Embryophyta</taxon>
        <taxon>Tracheophyta</taxon>
        <taxon>Spermatophyta</taxon>
        <taxon>Magnoliopsida</taxon>
        <taxon>eudicotyledons</taxon>
        <taxon>Gunneridae</taxon>
        <taxon>Pentapetalae</taxon>
        <taxon>rosids</taxon>
        <taxon>fabids</taxon>
        <taxon>Rosales</taxon>
        <taxon>Cannabaceae</taxon>
        <taxon>Trema</taxon>
    </lineage>
</organism>
<dbReference type="EMBL" id="JXTC01000004">
    <property type="protein sequence ID" value="POO02458.1"/>
    <property type="molecule type" value="Genomic_DNA"/>
</dbReference>
<comment type="caution">
    <text evidence="6">The sequence shown here is derived from an EMBL/GenBank/DDBJ whole genome shotgun (WGS) entry which is preliminary data.</text>
</comment>
<dbReference type="PROSITE" id="PS01009">
    <property type="entry name" value="CRISP_1"/>
    <property type="match status" value="1"/>
</dbReference>
<feature type="domain" description="SCP" evidence="5">
    <location>
        <begin position="58"/>
        <end position="190"/>
    </location>
</feature>
<feature type="transmembrane region" description="Helical" evidence="4">
    <location>
        <begin position="12"/>
        <end position="36"/>
    </location>
</feature>
<dbReference type="Proteomes" id="UP000237000">
    <property type="component" value="Unassembled WGS sequence"/>
</dbReference>
<dbReference type="InterPro" id="IPR035940">
    <property type="entry name" value="CAP_sf"/>
</dbReference>
<evidence type="ECO:0000313" key="7">
    <source>
        <dbReference type="Proteomes" id="UP000237000"/>
    </source>
</evidence>
<evidence type="ECO:0000256" key="3">
    <source>
        <dbReference type="SAM" id="MobiDB-lite"/>
    </source>
</evidence>
<evidence type="ECO:0000259" key="5">
    <source>
        <dbReference type="SMART" id="SM00198"/>
    </source>
</evidence>
<dbReference type="Gene3D" id="3.40.33.10">
    <property type="entry name" value="CAP"/>
    <property type="match status" value="1"/>
</dbReference>
<dbReference type="SUPFAM" id="SSF55797">
    <property type="entry name" value="PR-1-like"/>
    <property type="match status" value="1"/>
</dbReference>
<keyword evidence="4" id="KW-0812">Transmembrane</keyword>
<evidence type="ECO:0000256" key="4">
    <source>
        <dbReference type="SAM" id="Phobius"/>
    </source>
</evidence>
<dbReference type="FunFam" id="3.40.33.10:FF:000004">
    <property type="entry name" value="CAP, cysteine-rich secretory protein, antigen 5"/>
    <property type="match status" value="1"/>
</dbReference>
<sequence>MPSTSLPRPASLISSIPIILVISISFLNILAVSAHTHPPHDHHHRRHGSGLRRHHRSRLSREFVHAHNMVRQQLNLPPLTWDRNLARYARRWAAKRLFDCKMMHSYGPYGENIFWGGKDHWTAAEAVQSWVKENAFYDPDTNHCAPGEMCGHYTQVVWKSSLRVGCTRTKCANGGVLVFCEYDPPGNYINENPFGKVFDVIGQPQTTTSPEPETPSTSSNPLEALFSFN</sequence>
<dbReference type="FunCoup" id="A0A2P5FXD8">
    <property type="interactions" value="81"/>
</dbReference>
<name>A0A2P5FXD8_TREOI</name>
<evidence type="ECO:0000256" key="2">
    <source>
        <dbReference type="ARBA" id="ARBA00023265"/>
    </source>
</evidence>
<dbReference type="InterPro" id="IPR002413">
    <property type="entry name" value="V5_allergen-like"/>
</dbReference>